<sequence length="160" mass="18263">GESYITVEGKYCFGAGMRLNYLMNKRISAFSGLMIVDRGYKLHFYGDTDTGPVDTRLNYRLIYLSIPLGIIMNISEELHPYYLVSGFLTDIMLDKLRYLNRFNGSILLGAGKGFNLGRSLVVTVEPNIKIPITNYGDLHLLYEFYEYKPYSMGLNIGISW</sequence>
<organism evidence="1">
    <name type="scientific">marine sediment metagenome</name>
    <dbReference type="NCBI Taxonomy" id="412755"/>
    <lineage>
        <taxon>unclassified sequences</taxon>
        <taxon>metagenomes</taxon>
        <taxon>ecological metagenomes</taxon>
    </lineage>
</organism>
<name>A0A0F8YU81_9ZZZZ</name>
<dbReference type="AlphaFoldDB" id="A0A0F8YU81"/>
<proteinExistence type="predicted"/>
<reference evidence="1" key="1">
    <citation type="journal article" date="2015" name="Nature">
        <title>Complex archaea that bridge the gap between prokaryotes and eukaryotes.</title>
        <authorList>
            <person name="Spang A."/>
            <person name="Saw J.H."/>
            <person name="Jorgensen S.L."/>
            <person name="Zaremba-Niedzwiedzka K."/>
            <person name="Martijn J."/>
            <person name="Lind A.E."/>
            <person name="van Eijk R."/>
            <person name="Schleper C."/>
            <person name="Guy L."/>
            <person name="Ettema T.J."/>
        </authorList>
    </citation>
    <scope>NUCLEOTIDE SEQUENCE</scope>
</reference>
<accession>A0A0F8YU81</accession>
<dbReference type="EMBL" id="LAZR01055001">
    <property type="protein sequence ID" value="KKK77340.1"/>
    <property type="molecule type" value="Genomic_DNA"/>
</dbReference>
<protein>
    <recommendedName>
        <fullName evidence="2">Outer membrane protein beta-barrel domain-containing protein</fullName>
    </recommendedName>
</protein>
<comment type="caution">
    <text evidence="1">The sequence shown here is derived from an EMBL/GenBank/DDBJ whole genome shotgun (WGS) entry which is preliminary data.</text>
</comment>
<evidence type="ECO:0008006" key="2">
    <source>
        <dbReference type="Google" id="ProtNLM"/>
    </source>
</evidence>
<evidence type="ECO:0000313" key="1">
    <source>
        <dbReference type="EMBL" id="KKK77340.1"/>
    </source>
</evidence>
<gene>
    <name evidence="1" type="ORF">LCGC14_2854590</name>
</gene>
<feature type="non-terminal residue" evidence="1">
    <location>
        <position position="1"/>
    </location>
</feature>